<evidence type="ECO:0000313" key="1">
    <source>
        <dbReference type="EMBL" id="SVA66072.1"/>
    </source>
</evidence>
<proteinExistence type="predicted"/>
<reference evidence="1" key="1">
    <citation type="submission" date="2018-05" db="EMBL/GenBank/DDBJ databases">
        <authorList>
            <person name="Lanie J.A."/>
            <person name="Ng W.-L."/>
            <person name="Kazmierczak K.M."/>
            <person name="Andrzejewski T.M."/>
            <person name="Davidsen T.M."/>
            <person name="Wayne K.J."/>
            <person name="Tettelin H."/>
            <person name="Glass J.I."/>
            <person name="Rusch D."/>
            <person name="Podicherti R."/>
            <person name="Tsui H.-C.T."/>
            <person name="Winkler M.E."/>
        </authorList>
    </citation>
    <scope>NUCLEOTIDE SEQUENCE</scope>
</reference>
<sequence length="293" mass="33219">MDLPKYSVHRFIYELLFLFLFSSCTSDTVELGDTVILDCVQTEPSGIVPEDLYQVGSVTPTGSYPPFTKKLDVCGITLIAGDEISNSFMENVAQTINEMFIVNGNTDTLLQQTLLTNLYQYKTVIPLFYGEDWTMKPENESAWDALGDDNSVCDIIMEGVPDPVMEVVEHILHHLTDIGLHYTYPADWGLTPSSRLYNVTQEAISLGYYDIAQYSDIPETGVRNRVILQEYAYWIIYTAWDLRENYGPAQSEWSMLTGNELLSKLPESYALFQETIPSVMTCPSQETLNLFQE</sequence>
<accession>A0A381XNK7</accession>
<dbReference type="AlphaFoldDB" id="A0A381XNK7"/>
<name>A0A381XNK7_9ZZZZ</name>
<gene>
    <name evidence="1" type="ORF">METZ01_LOCUS118926</name>
</gene>
<organism evidence="1">
    <name type="scientific">marine metagenome</name>
    <dbReference type="NCBI Taxonomy" id="408172"/>
    <lineage>
        <taxon>unclassified sequences</taxon>
        <taxon>metagenomes</taxon>
        <taxon>ecological metagenomes</taxon>
    </lineage>
</organism>
<dbReference type="EMBL" id="UINC01015745">
    <property type="protein sequence ID" value="SVA66072.1"/>
    <property type="molecule type" value="Genomic_DNA"/>
</dbReference>
<protein>
    <submittedName>
        <fullName evidence="1">Uncharacterized protein</fullName>
    </submittedName>
</protein>